<gene>
    <name evidence="1" type="ORF">WH96_04085</name>
</gene>
<accession>A0A0H2MXY3</accession>
<dbReference type="PROSITE" id="PS51318">
    <property type="entry name" value="TAT"/>
    <property type="match status" value="1"/>
</dbReference>
<dbReference type="OrthoDB" id="9777007at2"/>
<evidence type="ECO:0000313" key="2">
    <source>
        <dbReference type="Proteomes" id="UP000035444"/>
    </source>
</evidence>
<dbReference type="AlphaFoldDB" id="A0A0H2MXY3"/>
<sequence>MCDACVIEAVKEKMLSRRDLFRKTAATAAAGVVGGAVASIGSPTPVLAAGASKVEDMTHELHEDFPTYFGAQGFFTEQKFNYAEHKFNLLELKVNEHTGTHLDAPLHFSENGQSVAEIPVENLVVPLCVIDIKEKAAGNADAQVTPDDIKAWVSKNGPIPDRACVAMNSGWDKFTDSDKFRNVGSDEKMHFPGFHVEATQMLLETNAVGLASDSLSLDYGQSADFASHYAWLPTNRWGIECLANLDKVPAKGATLVVGAPKHRGGTGGPSRIFAMF</sequence>
<reference evidence="1 2" key="1">
    <citation type="submission" date="2015-03" db="EMBL/GenBank/DDBJ databases">
        <title>Genome Sequence of Kiloniella spongiae MEBiC09566, isolated from a marine sponge.</title>
        <authorList>
            <person name="Shao Z."/>
            <person name="Wang L."/>
            <person name="Li X."/>
        </authorList>
    </citation>
    <scope>NUCLEOTIDE SEQUENCE [LARGE SCALE GENOMIC DNA]</scope>
    <source>
        <strain evidence="1 2">MEBiC09566</strain>
    </source>
</reference>
<dbReference type="Gene3D" id="3.50.30.50">
    <property type="entry name" value="Putative cyclase"/>
    <property type="match status" value="1"/>
</dbReference>
<proteinExistence type="predicted"/>
<dbReference type="InterPro" id="IPR006311">
    <property type="entry name" value="TAT_signal"/>
</dbReference>
<dbReference type="InterPro" id="IPR037175">
    <property type="entry name" value="KFase_sf"/>
</dbReference>
<dbReference type="Proteomes" id="UP000035444">
    <property type="component" value="Unassembled WGS sequence"/>
</dbReference>
<dbReference type="Pfam" id="PF04199">
    <property type="entry name" value="Cyclase"/>
    <property type="match status" value="1"/>
</dbReference>
<dbReference type="STRING" id="1489064.WH96_04085"/>
<protein>
    <submittedName>
        <fullName evidence="1">Cyclase</fullName>
    </submittedName>
</protein>
<name>A0A0H2MXY3_9PROT</name>
<comment type="caution">
    <text evidence="1">The sequence shown here is derived from an EMBL/GenBank/DDBJ whole genome shotgun (WGS) entry which is preliminary data.</text>
</comment>
<dbReference type="EMBL" id="LAQL01000003">
    <property type="protein sequence ID" value="KLN61555.1"/>
    <property type="molecule type" value="Genomic_DNA"/>
</dbReference>
<dbReference type="GO" id="GO:0004061">
    <property type="term" value="F:arylformamidase activity"/>
    <property type="evidence" value="ECO:0007669"/>
    <property type="project" value="InterPro"/>
</dbReference>
<dbReference type="PANTHER" id="PTHR31118:SF12">
    <property type="entry name" value="CYCLASE-LIKE PROTEIN 2"/>
    <property type="match status" value="1"/>
</dbReference>
<dbReference type="GO" id="GO:0019441">
    <property type="term" value="P:L-tryptophan catabolic process to kynurenine"/>
    <property type="evidence" value="ECO:0007669"/>
    <property type="project" value="InterPro"/>
</dbReference>
<dbReference type="PANTHER" id="PTHR31118">
    <property type="entry name" value="CYCLASE-LIKE PROTEIN 2"/>
    <property type="match status" value="1"/>
</dbReference>
<dbReference type="InterPro" id="IPR007325">
    <property type="entry name" value="KFase/CYL"/>
</dbReference>
<keyword evidence="2" id="KW-1185">Reference proteome</keyword>
<organism evidence="1 2">
    <name type="scientific">Kiloniella spongiae</name>
    <dbReference type="NCBI Taxonomy" id="1489064"/>
    <lineage>
        <taxon>Bacteria</taxon>
        <taxon>Pseudomonadati</taxon>
        <taxon>Pseudomonadota</taxon>
        <taxon>Alphaproteobacteria</taxon>
        <taxon>Rhodospirillales</taxon>
        <taxon>Kiloniellaceae</taxon>
        <taxon>Kiloniella</taxon>
    </lineage>
</organism>
<dbReference type="SUPFAM" id="SSF102198">
    <property type="entry name" value="Putative cyclase"/>
    <property type="match status" value="1"/>
</dbReference>
<dbReference type="PATRIC" id="fig|1489064.4.peg.1999"/>
<evidence type="ECO:0000313" key="1">
    <source>
        <dbReference type="EMBL" id="KLN61555.1"/>
    </source>
</evidence>
<dbReference type="RefSeq" id="WP_047762890.1">
    <property type="nucleotide sequence ID" value="NZ_LAQL01000003.1"/>
</dbReference>